<name>R4UNC0_COPFO</name>
<accession>R4UNC0</accession>
<dbReference type="AlphaFoldDB" id="R4UNC0"/>
<feature type="non-terminal residue" evidence="1">
    <location>
        <position position="253"/>
    </location>
</feature>
<dbReference type="SUPFAM" id="SSF81901">
    <property type="entry name" value="HCP-like"/>
    <property type="match status" value="1"/>
</dbReference>
<organism evidence="1">
    <name type="scientific">Coptotermes formosanus</name>
    <name type="common">Formosan subterranean termite</name>
    <dbReference type="NCBI Taxonomy" id="36987"/>
    <lineage>
        <taxon>Eukaryota</taxon>
        <taxon>Metazoa</taxon>
        <taxon>Ecdysozoa</taxon>
        <taxon>Arthropoda</taxon>
        <taxon>Hexapoda</taxon>
        <taxon>Insecta</taxon>
        <taxon>Pterygota</taxon>
        <taxon>Neoptera</taxon>
        <taxon>Polyneoptera</taxon>
        <taxon>Dictyoptera</taxon>
        <taxon>Blattodea</taxon>
        <taxon>Blattoidea</taxon>
        <taxon>Termitoidae</taxon>
        <taxon>Rhinotermitidae</taxon>
        <taxon>Coptotermes</taxon>
    </lineage>
</organism>
<dbReference type="EMBL" id="KC740826">
    <property type="protein sequence ID" value="AGM32650.1"/>
    <property type="molecule type" value="mRNA"/>
</dbReference>
<proteinExistence type="evidence at transcript level"/>
<reference evidence="1" key="1">
    <citation type="submission" date="2013-03" db="EMBL/GenBank/DDBJ databases">
        <title>Immune-Related transcriptome of Coptotermes formosanus Shiraki workers: the defense mechanism.</title>
        <authorList>
            <person name="Hussain A."/>
            <person name="Li Y.F."/>
            <person name="Wen S.Y."/>
        </authorList>
    </citation>
    <scope>NUCLEOTIDE SEQUENCE</scope>
</reference>
<sequence>MKFSKTKHIQPFSSFTIPLSERSIEVGAELTKQEKDPLIPIPSFPLDSASHLFIQLLQLVSQNISKRNLVLARKFALTIESKMNEHIINTTFFKNLAKSNRKSDIVRAGFISYICGDVEGSHFIFEKGAKFGDETSILMCGFHYFHSFPKDIQKASTYFGKLPEIPIALAYNGLMTGYQQWKDRAMHIADVPLDTLYEWIGDHFFYGLTYPLDYDRAAFWYGQVVKETDDELTPHSIIQKLCIIESAPKEPGT</sequence>
<protein>
    <submittedName>
        <fullName evidence="1">Uncharacterized protein</fullName>
    </submittedName>
</protein>
<evidence type="ECO:0000313" key="1">
    <source>
        <dbReference type="EMBL" id="AGM32650.1"/>
    </source>
</evidence>